<dbReference type="EMBL" id="LLYB01000134">
    <property type="protein sequence ID" value="KRR15546.1"/>
    <property type="molecule type" value="Genomic_DNA"/>
</dbReference>
<proteinExistence type="predicted"/>
<sequence>MPIRYAANDSPWSLDQSKVAKANARQCTIRAEIIECYRGFSFQSWPKKISEQHSALWGLPRHNSSSNSAISERDREDRTFIIGQLHLFIGPKF</sequence>
<name>A0A0R3M6E7_9BRAD</name>
<protein>
    <submittedName>
        <fullName evidence="1">Uncharacterized protein</fullName>
    </submittedName>
</protein>
<gene>
    <name evidence="1" type="ORF">CQ14_04420</name>
</gene>
<comment type="caution">
    <text evidence="1">The sequence shown here is derived from an EMBL/GenBank/DDBJ whole genome shotgun (WGS) entry which is preliminary data.</text>
</comment>
<evidence type="ECO:0000313" key="1">
    <source>
        <dbReference type="EMBL" id="KRR15546.1"/>
    </source>
</evidence>
<evidence type="ECO:0000313" key="2">
    <source>
        <dbReference type="Proteomes" id="UP000051660"/>
    </source>
</evidence>
<reference evidence="1 2" key="1">
    <citation type="submission" date="2014-03" db="EMBL/GenBank/DDBJ databases">
        <title>Bradyrhizobium valentinum sp. nov., isolated from effective nodules of Lupinus mariae-josephae, a lupine endemic of basic-lime soils in Eastern Spain.</title>
        <authorList>
            <person name="Duran D."/>
            <person name="Rey L."/>
            <person name="Navarro A."/>
            <person name="Busquets A."/>
            <person name="Imperial J."/>
            <person name="Ruiz-Argueso T."/>
        </authorList>
    </citation>
    <scope>NUCLEOTIDE SEQUENCE [LARGE SCALE GENOMIC DNA]</scope>
    <source>
        <strain evidence="1 2">CCBAU 23086</strain>
    </source>
</reference>
<organism evidence="1 2">
    <name type="scientific">Bradyrhizobium lablabi</name>
    <dbReference type="NCBI Taxonomy" id="722472"/>
    <lineage>
        <taxon>Bacteria</taxon>
        <taxon>Pseudomonadati</taxon>
        <taxon>Pseudomonadota</taxon>
        <taxon>Alphaproteobacteria</taxon>
        <taxon>Hyphomicrobiales</taxon>
        <taxon>Nitrobacteraceae</taxon>
        <taxon>Bradyrhizobium</taxon>
    </lineage>
</organism>
<dbReference type="AlphaFoldDB" id="A0A0R3M6E7"/>
<accession>A0A0R3M6E7</accession>
<dbReference type="Proteomes" id="UP000051660">
    <property type="component" value="Unassembled WGS sequence"/>
</dbReference>